<dbReference type="InterPro" id="IPR050638">
    <property type="entry name" value="AA-Vitamin_Transporters"/>
</dbReference>
<dbReference type="SUPFAM" id="SSF103481">
    <property type="entry name" value="Multidrug resistance efflux transporter EmrE"/>
    <property type="match status" value="2"/>
</dbReference>
<sequence>MERLKGMACLAGAFSLAGTSVIAARFFGGQLGIFTITGVSLLLALCLMLPLGWKELKDTCRRLRLRDGGLLFLQALFGIFLFRLFLLTGLEKTSSGEAGILTGATPAVTVLLAAFVLREPVGRRARLGIVSAIGGVVLIQLFSAGKLGAMSLDHLAGNVLVLLAAISESSFNILSRGFALKSEGSQGAAIPPIPQTMLVTAMAMFLCLIPAAFEHPLSSLRTIGWQEWLALVWYGPFVTALAFLLWFAGIQRCPAATAAAFSGLMPFTALLLSVLVLGESSYWLQWVGGLLVILGIILIAGKSQPEPKKEQAENSWSELPNRI</sequence>
<evidence type="ECO:0000256" key="1">
    <source>
        <dbReference type="ARBA" id="ARBA00004651"/>
    </source>
</evidence>
<feature type="transmembrane region" description="Helical" evidence="7">
    <location>
        <begin position="283"/>
        <end position="301"/>
    </location>
</feature>
<evidence type="ECO:0000256" key="5">
    <source>
        <dbReference type="ARBA" id="ARBA00022989"/>
    </source>
</evidence>
<feature type="transmembrane region" description="Helical" evidence="7">
    <location>
        <begin position="155"/>
        <end position="175"/>
    </location>
</feature>
<feature type="transmembrane region" description="Helical" evidence="7">
    <location>
        <begin position="228"/>
        <end position="248"/>
    </location>
</feature>
<dbReference type="PANTHER" id="PTHR32322:SF18">
    <property type="entry name" value="S-ADENOSYLMETHIONINE_S-ADENOSYLHOMOCYSTEINE TRANSPORTER"/>
    <property type="match status" value="1"/>
</dbReference>
<feature type="domain" description="EamA" evidence="8">
    <location>
        <begin position="156"/>
        <end position="300"/>
    </location>
</feature>
<keyword evidence="6 7" id="KW-0472">Membrane</keyword>
<evidence type="ECO:0000256" key="6">
    <source>
        <dbReference type="ARBA" id="ARBA00023136"/>
    </source>
</evidence>
<feature type="transmembrane region" description="Helical" evidence="7">
    <location>
        <begin position="65"/>
        <end position="86"/>
    </location>
</feature>
<feature type="transmembrane region" description="Helical" evidence="7">
    <location>
        <begin position="196"/>
        <end position="213"/>
    </location>
</feature>
<organism evidence="9 10">
    <name type="scientific">Paenibacillus macerans</name>
    <name type="common">Bacillus macerans</name>
    <dbReference type="NCBI Taxonomy" id="44252"/>
    <lineage>
        <taxon>Bacteria</taxon>
        <taxon>Bacillati</taxon>
        <taxon>Bacillota</taxon>
        <taxon>Bacilli</taxon>
        <taxon>Bacillales</taxon>
        <taxon>Paenibacillaceae</taxon>
        <taxon>Paenibacillus</taxon>
    </lineage>
</organism>
<evidence type="ECO:0000259" key="8">
    <source>
        <dbReference type="Pfam" id="PF00892"/>
    </source>
</evidence>
<comment type="subcellular location">
    <subcellularLocation>
        <location evidence="1">Cell membrane</location>
        <topology evidence="1">Multi-pass membrane protein</topology>
    </subcellularLocation>
</comment>
<accession>A0A6N8EXC6</accession>
<evidence type="ECO:0000313" key="10">
    <source>
        <dbReference type="Proteomes" id="UP000442469"/>
    </source>
</evidence>
<proteinExistence type="inferred from homology"/>
<evidence type="ECO:0000256" key="2">
    <source>
        <dbReference type="ARBA" id="ARBA00007362"/>
    </source>
</evidence>
<dbReference type="Proteomes" id="UP000442469">
    <property type="component" value="Unassembled WGS sequence"/>
</dbReference>
<comment type="caution">
    <text evidence="9">The sequence shown here is derived from an EMBL/GenBank/DDBJ whole genome shotgun (WGS) entry which is preliminary data.</text>
</comment>
<dbReference type="Gene3D" id="1.10.3730.20">
    <property type="match status" value="2"/>
</dbReference>
<dbReference type="InterPro" id="IPR037185">
    <property type="entry name" value="EmrE-like"/>
</dbReference>
<keyword evidence="4 7" id="KW-0812">Transmembrane</keyword>
<keyword evidence="3" id="KW-1003">Cell membrane</keyword>
<feature type="transmembrane region" description="Helical" evidence="7">
    <location>
        <begin position="33"/>
        <end position="53"/>
    </location>
</feature>
<feature type="transmembrane region" description="Helical" evidence="7">
    <location>
        <begin position="129"/>
        <end position="149"/>
    </location>
</feature>
<reference evidence="9 10" key="1">
    <citation type="submission" date="2019-11" db="EMBL/GenBank/DDBJ databases">
        <title>Draft genome sequences of five Paenibacillus species of dairy origin.</title>
        <authorList>
            <person name="Olajide A.M."/>
            <person name="Chen S."/>
            <person name="Lapointe G."/>
        </authorList>
    </citation>
    <scope>NUCLEOTIDE SEQUENCE [LARGE SCALE GENOMIC DNA]</scope>
    <source>
        <strain evidence="9 10">3CT49</strain>
    </source>
</reference>
<dbReference type="PANTHER" id="PTHR32322">
    <property type="entry name" value="INNER MEMBRANE TRANSPORTER"/>
    <property type="match status" value="1"/>
</dbReference>
<evidence type="ECO:0000256" key="3">
    <source>
        <dbReference type="ARBA" id="ARBA00022475"/>
    </source>
</evidence>
<gene>
    <name evidence="9" type="ORF">GNQ08_20980</name>
</gene>
<dbReference type="EMBL" id="WNZZ01000018">
    <property type="protein sequence ID" value="MUG24846.1"/>
    <property type="molecule type" value="Genomic_DNA"/>
</dbReference>
<evidence type="ECO:0000313" key="9">
    <source>
        <dbReference type="EMBL" id="MUG24846.1"/>
    </source>
</evidence>
<keyword evidence="5 7" id="KW-1133">Transmembrane helix</keyword>
<dbReference type="RefSeq" id="WP_124332836.1">
    <property type="nucleotide sequence ID" value="NZ_BGML01000007.1"/>
</dbReference>
<evidence type="ECO:0000256" key="7">
    <source>
        <dbReference type="SAM" id="Phobius"/>
    </source>
</evidence>
<feature type="domain" description="EamA" evidence="8">
    <location>
        <begin position="7"/>
        <end position="139"/>
    </location>
</feature>
<dbReference type="GO" id="GO:0005886">
    <property type="term" value="C:plasma membrane"/>
    <property type="evidence" value="ECO:0007669"/>
    <property type="project" value="UniProtKB-SubCell"/>
</dbReference>
<dbReference type="Pfam" id="PF00892">
    <property type="entry name" value="EamA"/>
    <property type="match status" value="2"/>
</dbReference>
<feature type="transmembrane region" description="Helical" evidence="7">
    <location>
        <begin position="98"/>
        <end position="117"/>
    </location>
</feature>
<dbReference type="AlphaFoldDB" id="A0A6N8EXC6"/>
<protein>
    <submittedName>
        <fullName evidence="9">EamA family transporter</fullName>
    </submittedName>
</protein>
<evidence type="ECO:0000256" key="4">
    <source>
        <dbReference type="ARBA" id="ARBA00022692"/>
    </source>
</evidence>
<comment type="similarity">
    <text evidence="2">Belongs to the EamA transporter family.</text>
</comment>
<feature type="transmembrane region" description="Helical" evidence="7">
    <location>
        <begin position="255"/>
        <end position="277"/>
    </location>
</feature>
<dbReference type="InterPro" id="IPR000620">
    <property type="entry name" value="EamA_dom"/>
</dbReference>
<name>A0A6N8EXC6_PAEMA</name>